<evidence type="ECO:0000256" key="8">
    <source>
        <dbReference type="ARBA" id="ARBA00023014"/>
    </source>
</evidence>
<evidence type="ECO:0000259" key="9">
    <source>
        <dbReference type="PROSITE" id="PS51669"/>
    </source>
</evidence>
<dbReference type="Pfam" id="PF04879">
    <property type="entry name" value="Molybdop_Fe4S4"/>
    <property type="match status" value="1"/>
</dbReference>
<dbReference type="InterPro" id="IPR027467">
    <property type="entry name" value="MopterinOxRdtase_cofactor_BS"/>
</dbReference>
<dbReference type="PANTHER" id="PTHR43598:SF1">
    <property type="entry name" value="FORMATE DEHYDROGENASE-O MAJOR SUBUNIT"/>
    <property type="match status" value="1"/>
</dbReference>
<gene>
    <name evidence="10" type="ORF">GPEL0_01f1533</name>
</gene>
<evidence type="ECO:0000256" key="5">
    <source>
        <dbReference type="ARBA" id="ARBA00022723"/>
    </source>
</evidence>
<comment type="subcellular location">
    <subcellularLocation>
        <location evidence="2">Cell envelope</location>
    </subcellularLocation>
</comment>
<evidence type="ECO:0000256" key="4">
    <source>
        <dbReference type="ARBA" id="ARBA00022485"/>
    </source>
</evidence>
<dbReference type="InterPro" id="IPR006311">
    <property type="entry name" value="TAT_signal"/>
</dbReference>
<dbReference type="PROSITE" id="PS00551">
    <property type="entry name" value="MOLYBDOPTERIN_PROK_1"/>
    <property type="match status" value="1"/>
</dbReference>
<evidence type="ECO:0000313" key="11">
    <source>
        <dbReference type="Proteomes" id="UP000194153"/>
    </source>
</evidence>
<proteinExistence type="inferred from homology"/>
<keyword evidence="6" id="KW-0560">Oxidoreductase</keyword>
<keyword evidence="8" id="KW-0411">Iron-sulfur</keyword>
<organism evidence="10 11">
    <name type="scientific">Geoanaerobacter pelophilus</name>
    <dbReference type="NCBI Taxonomy" id="60036"/>
    <lineage>
        <taxon>Bacteria</taxon>
        <taxon>Pseudomonadati</taxon>
        <taxon>Thermodesulfobacteriota</taxon>
        <taxon>Desulfuromonadia</taxon>
        <taxon>Geobacterales</taxon>
        <taxon>Geobacteraceae</taxon>
        <taxon>Geoanaerobacter</taxon>
    </lineage>
</organism>
<dbReference type="EMBL" id="BDQG01000001">
    <property type="protein sequence ID" value="GAW66255.1"/>
    <property type="molecule type" value="Genomic_DNA"/>
</dbReference>
<evidence type="ECO:0000313" key="10">
    <source>
        <dbReference type="EMBL" id="GAW66255.1"/>
    </source>
</evidence>
<dbReference type="PROSITE" id="PS51318">
    <property type="entry name" value="TAT"/>
    <property type="match status" value="1"/>
</dbReference>
<protein>
    <submittedName>
        <fullName evidence="10">Formate dehydrogenase</fullName>
    </submittedName>
</protein>
<accession>A0ABQ0MGN8</accession>
<dbReference type="SUPFAM" id="SSF53706">
    <property type="entry name" value="Formate dehydrogenase/DMSO reductase, domains 1-3"/>
    <property type="match status" value="1"/>
</dbReference>
<reference evidence="11" key="1">
    <citation type="submission" date="2017-05" db="EMBL/GenBank/DDBJ databases">
        <title>Draft genome sequence of Geobacter pelophilus, a iron(III)-reducing bacteria.</title>
        <authorList>
            <person name="Aoyagi T."/>
            <person name="Koike H."/>
            <person name="Morita T."/>
            <person name="Sato Y."/>
            <person name="Habe H."/>
            <person name="Hori T."/>
        </authorList>
    </citation>
    <scope>NUCLEOTIDE SEQUENCE [LARGE SCALE GENOMIC DNA]</scope>
    <source>
        <strain evidence="11">Drf2</strain>
    </source>
</reference>
<dbReference type="Gene3D" id="2.20.25.90">
    <property type="entry name" value="ADC-like domains"/>
    <property type="match status" value="1"/>
</dbReference>
<dbReference type="Proteomes" id="UP000194153">
    <property type="component" value="Unassembled WGS sequence"/>
</dbReference>
<dbReference type="InterPro" id="IPR006963">
    <property type="entry name" value="Mopterin_OxRdtase_4Fe-4S_dom"/>
</dbReference>
<comment type="cofactor">
    <cofactor evidence="1">
        <name>[4Fe-4S] cluster</name>
        <dbReference type="ChEBI" id="CHEBI:49883"/>
    </cofactor>
</comment>
<keyword evidence="7" id="KW-0408">Iron</keyword>
<evidence type="ECO:0000256" key="2">
    <source>
        <dbReference type="ARBA" id="ARBA00004196"/>
    </source>
</evidence>
<keyword evidence="4" id="KW-0004">4Fe-4S</keyword>
<evidence type="ECO:0000256" key="7">
    <source>
        <dbReference type="ARBA" id="ARBA00023004"/>
    </source>
</evidence>
<dbReference type="Gene3D" id="3.40.50.740">
    <property type="match status" value="1"/>
</dbReference>
<keyword evidence="5" id="KW-0479">Metal-binding</keyword>
<dbReference type="PANTHER" id="PTHR43598">
    <property type="entry name" value="TUNGSTEN-CONTAINING FORMYLMETHANOFURAN DEHYDROGENASE 2 SUBUNIT B"/>
    <property type="match status" value="1"/>
</dbReference>
<sequence length="203" mass="22559">MARRLSWKKERFNMAVSRREFLQGGALATALVLSGKKAEAGGADAPQMRTKGLKSSTTICPFCAVGCGLVVHTKNGKIVNIEGDTQHPINQGALCSKGSALFQVANNDRRLQKVMYRAPGSDKFEEKSWEWALERIGQKMKETRDKTFKAKEVNKKDNKEYVVNRTEGMAFLGGAGLDNEECYLWSKFARAMGVANLEHQARI</sequence>
<name>A0ABQ0MGN8_9BACT</name>
<evidence type="ECO:0000256" key="3">
    <source>
        <dbReference type="ARBA" id="ARBA00010312"/>
    </source>
</evidence>
<keyword evidence="11" id="KW-1185">Reference proteome</keyword>
<evidence type="ECO:0000256" key="6">
    <source>
        <dbReference type="ARBA" id="ARBA00023002"/>
    </source>
</evidence>
<comment type="similarity">
    <text evidence="3">Belongs to the prokaryotic molybdopterin-containing oxidoreductase family.</text>
</comment>
<dbReference type="PROSITE" id="PS51669">
    <property type="entry name" value="4FE4S_MOW_BIS_MGD"/>
    <property type="match status" value="1"/>
</dbReference>
<feature type="domain" description="4Fe-4S Mo/W bis-MGD-type" evidence="9">
    <location>
        <begin position="53"/>
        <end position="109"/>
    </location>
</feature>
<evidence type="ECO:0000256" key="1">
    <source>
        <dbReference type="ARBA" id="ARBA00001966"/>
    </source>
</evidence>
<dbReference type="SMART" id="SM00926">
    <property type="entry name" value="Molybdop_Fe4S4"/>
    <property type="match status" value="1"/>
</dbReference>
<comment type="caution">
    <text evidence="10">The sequence shown here is derived from an EMBL/GenBank/DDBJ whole genome shotgun (WGS) entry which is preliminary data.</text>
</comment>